<evidence type="ECO:0000313" key="2">
    <source>
        <dbReference type="EMBL" id="RMD02727.1"/>
    </source>
</evidence>
<accession>A0A3M0SWE8</accession>
<dbReference type="AlphaFoldDB" id="A0A3M0SWE8"/>
<reference evidence="2 3" key="1">
    <citation type="submission" date="2018-10" db="EMBL/GenBank/DDBJ databases">
        <title>Genome-centric metagenomics revealed C2 chemical producing, CO utilizing Clostridium with novel acetogenic gene cluster.</title>
        <authorList>
            <person name="Kang H."/>
            <person name="Park B."/>
            <person name="Choi I.G."/>
            <person name="Chang I.S."/>
        </authorList>
    </citation>
    <scope>NUCLEOTIDE SEQUENCE [LARGE SCALE GENOMIC DNA]</scope>
    <source>
        <strain evidence="2 3">H21-9</strain>
    </source>
</reference>
<keyword evidence="1" id="KW-0472">Membrane</keyword>
<sequence length="73" mass="8605">MNNETMEMKVSEHDETLKDHGNRIGILEKSDTKQESQIEMLCEKIDKLIDNNNKWLYFAITTMVALLIKILFF</sequence>
<dbReference type="Proteomes" id="UP000277999">
    <property type="component" value="Unassembled WGS sequence"/>
</dbReference>
<dbReference type="InterPro" id="IPR019715">
    <property type="entry name" value="Haemolysin_XhlA"/>
</dbReference>
<protein>
    <recommendedName>
        <fullName evidence="4">Hemolysin XhlA</fullName>
    </recommendedName>
</protein>
<dbReference type="Pfam" id="PF10779">
    <property type="entry name" value="XhlA"/>
    <property type="match status" value="1"/>
</dbReference>
<organism evidence="2 3">
    <name type="scientific">Clostridium autoethanogenum</name>
    <dbReference type="NCBI Taxonomy" id="84023"/>
    <lineage>
        <taxon>Bacteria</taxon>
        <taxon>Bacillati</taxon>
        <taxon>Bacillota</taxon>
        <taxon>Clostridia</taxon>
        <taxon>Eubacteriales</taxon>
        <taxon>Clostridiaceae</taxon>
        <taxon>Clostridium</taxon>
    </lineage>
</organism>
<evidence type="ECO:0000313" key="3">
    <source>
        <dbReference type="Proteomes" id="UP000277999"/>
    </source>
</evidence>
<keyword evidence="1" id="KW-1133">Transmembrane helix</keyword>
<dbReference type="RefSeq" id="WP_023163423.1">
    <property type="nucleotide sequence ID" value="NZ_CP110420.1"/>
</dbReference>
<evidence type="ECO:0008006" key="4">
    <source>
        <dbReference type="Google" id="ProtNLM"/>
    </source>
</evidence>
<comment type="caution">
    <text evidence="2">The sequence shown here is derived from an EMBL/GenBank/DDBJ whole genome shotgun (WGS) entry which is preliminary data.</text>
</comment>
<keyword evidence="1" id="KW-0812">Transmembrane</keyword>
<dbReference type="EMBL" id="RFAQ01000010">
    <property type="protein sequence ID" value="RMD02727.1"/>
    <property type="molecule type" value="Genomic_DNA"/>
</dbReference>
<proteinExistence type="predicted"/>
<evidence type="ECO:0000256" key="1">
    <source>
        <dbReference type="SAM" id="Phobius"/>
    </source>
</evidence>
<gene>
    <name evidence="2" type="ORF">D9O40_05350</name>
</gene>
<feature type="transmembrane region" description="Helical" evidence="1">
    <location>
        <begin position="55"/>
        <end position="72"/>
    </location>
</feature>
<name>A0A3M0SWE8_9CLOT</name>